<dbReference type="SUPFAM" id="SSF82171">
    <property type="entry name" value="DPP6 N-terminal domain-like"/>
    <property type="match status" value="1"/>
</dbReference>
<name>A0A3B0Z4Z0_9ZZZZ</name>
<evidence type="ECO:0000313" key="1">
    <source>
        <dbReference type="EMBL" id="VAW76374.1"/>
    </source>
</evidence>
<reference evidence="1" key="1">
    <citation type="submission" date="2018-06" db="EMBL/GenBank/DDBJ databases">
        <authorList>
            <person name="Zhirakovskaya E."/>
        </authorList>
    </citation>
    <scope>NUCLEOTIDE SEQUENCE</scope>
</reference>
<dbReference type="EMBL" id="UOFN01000059">
    <property type="protein sequence ID" value="VAW76374.1"/>
    <property type="molecule type" value="Genomic_DNA"/>
</dbReference>
<sequence>MSNLLAPARVFILFVVPVLFSLVAQAEAGTLPKTEIEQAIRQQLDAAYELREWSHSLVKEVRKGPVTINQLALEIVVELKEPLYRRTGQQRDGKQLVSQTRPKGERIVLKGQAVVADTGGLGANQIKVVLSPGTEGEAGLPLGSYPAGFVIVDNEAEAASPALATPVTSQAAASKPAPAGPVQQLLDMFGDDQKPIWGKETWAAYKGSPVVLRALKQTGDYSLEGIIDYPNQGLSNPFVLMGPAGSLTLQIKPATPASKGLPRTLYSVSLEDNQLVARRGPVIPLSRSESESLRQTFERESAPWQFEGDKSDYAQLGNMLINVNTLELVSDRWGIQPLAQVKNLPGRFWPMTTNYQLISAPFGAYRASDVHTEDPKRVSLNPMAGIRAPTWVSSDLSHYISLKQGDVWAGTLDWQAGTAGTPRNLTGIGVLNNLKPFAWCEQHVFFFNPQASDKPILRVNTQSGELKEMAESKALHHAAQGSPDGCFLLTSDGRMVHSAQGAKSNLYVVDLRSLDTFTLDASFDGRNYVGTQKQPARARAVMPQNWLGRGLFWGSRTSSGWFDLVNRKRINPHDFASVVEDLPYHIQPVDMLPIPGDHYIEVSYTGFLQSADAQKDKQIKKRYRLDRVTGEAISLPLLGDVASRQGVVWVDENRYVYPIRKGGLNELGTWLYDIRSKKLTRLSRFYADEKIHAQNRAFTTAAQAVWSTPLYHDGGYLVLPDKNRILFGATRGDLQELVSVSLDGKELARKSVPTGGLTQSNAGFRLRRLHPYDISLPFAQRTAAQSAGQ</sequence>
<organism evidence="1">
    <name type="scientific">hydrothermal vent metagenome</name>
    <dbReference type="NCBI Taxonomy" id="652676"/>
    <lineage>
        <taxon>unclassified sequences</taxon>
        <taxon>metagenomes</taxon>
        <taxon>ecological metagenomes</taxon>
    </lineage>
</organism>
<protein>
    <submittedName>
        <fullName evidence="1">Uncharacterized protein</fullName>
    </submittedName>
</protein>
<accession>A0A3B0Z4Z0</accession>
<proteinExistence type="predicted"/>
<dbReference type="AlphaFoldDB" id="A0A3B0Z4Z0"/>
<gene>
    <name evidence="1" type="ORF">MNBD_GAMMA15-1693</name>
</gene>